<proteinExistence type="inferred from homology"/>
<protein>
    <recommendedName>
        <fullName evidence="4">30S ribosomal protein S16, chloroplastic</fullName>
    </recommendedName>
</protein>
<dbReference type="InterPro" id="IPR023803">
    <property type="entry name" value="Ribosomal_bS16_dom_sf"/>
</dbReference>
<evidence type="ECO:0000256" key="1">
    <source>
        <dbReference type="ARBA" id="ARBA00006668"/>
    </source>
</evidence>
<dbReference type="GO" id="GO:0003735">
    <property type="term" value="F:structural constituent of ribosome"/>
    <property type="evidence" value="ECO:0007669"/>
    <property type="project" value="InterPro"/>
</dbReference>
<keyword evidence="2" id="KW-0689">Ribosomal protein</keyword>
<keyword evidence="3" id="KW-0687">Ribonucleoprotein</keyword>
<dbReference type="EMBL" id="HBFC01013232">
    <property type="protein sequence ID" value="CAD8705042.1"/>
    <property type="molecule type" value="Transcribed_RNA"/>
</dbReference>
<evidence type="ECO:0000256" key="3">
    <source>
        <dbReference type="ARBA" id="ARBA00023274"/>
    </source>
</evidence>
<dbReference type="PANTHER" id="PTHR12919">
    <property type="entry name" value="30S RIBOSOMAL PROTEIN S16"/>
    <property type="match status" value="1"/>
</dbReference>
<dbReference type="SUPFAM" id="SSF54565">
    <property type="entry name" value="Ribosomal protein S16"/>
    <property type="match status" value="1"/>
</dbReference>
<dbReference type="NCBIfam" id="TIGR00002">
    <property type="entry name" value="S16"/>
    <property type="match status" value="1"/>
</dbReference>
<sequence>MAAMSTCASSSLSFTRSVADVRGLRATVPANTAVVARANVTTEAMVKIRFTRLGRKRKPFYRIIAIDSRKRRDGLPLEELGWYDPMAKQSNLNAPAIKAWLAKGAQPSETVGALLKRSLIIE</sequence>
<accession>A0A7S0X610</accession>
<evidence type="ECO:0000313" key="5">
    <source>
        <dbReference type="EMBL" id="CAD8705042.1"/>
    </source>
</evidence>
<name>A0A7S0X610_9CHLO</name>
<gene>
    <name evidence="5" type="ORF">MANT1106_LOCUS7724</name>
</gene>
<dbReference type="InterPro" id="IPR000307">
    <property type="entry name" value="Ribosomal_bS16"/>
</dbReference>
<reference evidence="5" key="1">
    <citation type="submission" date="2021-01" db="EMBL/GenBank/DDBJ databases">
        <authorList>
            <person name="Corre E."/>
            <person name="Pelletier E."/>
            <person name="Niang G."/>
            <person name="Scheremetjew M."/>
            <person name="Finn R."/>
            <person name="Kale V."/>
            <person name="Holt S."/>
            <person name="Cochrane G."/>
            <person name="Meng A."/>
            <person name="Brown T."/>
            <person name="Cohen L."/>
        </authorList>
    </citation>
    <scope>NUCLEOTIDE SEQUENCE</scope>
    <source>
        <strain evidence="5">SL-175</strain>
    </source>
</reference>
<dbReference type="Gene3D" id="3.30.1320.10">
    <property type="match status" value="1"/>
</dbReference>
<dbReference type="PANTHER" id="PTHR12919:SF20">
    <property type="entry name" value="SMALL RIBOSOMAL SUBUNIT PROTEIN BS16M"/>
    <property type="match status" value="1"/>
</dbReference>
<dbReference type="GO" id="GO:0015935">
    <property type="term" value="C:small ribosomal subunit"/>
    <property type="evidence" value="ECO:0007669"/>
    <property type="project" value="TreeGrafter"/>
</dbReference>
<dbReference type="GO" id="GO:0032543">
    <property type="term" value="P:mitochondrial translation"/>
    <property type="evidence" value="ECO:0007669"/>
    <property type="project" value="TreeGrafter"/>
</dbReference>
<evidence type="ECO:0000256" key="4">
    <source>
        <dbReference type="ARBA" id="ARBA00035371"/>
    </source>
</evidence>
<dbReference type="GO" id="GO:0005739">
    <property type="term" value="C:mitochondrion"/>
    <property type="evidence" value="ECO:0007669"/>
    <property type="project" value="GOC"/>
</dbReference>
<evidence type="ECO:0000256" key="2">
    <source>
        <dbReference type="ARBA" id="ARBA00022980"/>
    </source>
</evidence>
<dbReference type="AlphaFoldDB" id="A0A7S0X610"/>
<organism evidence="5">
    <name type="scientific">Mantoniella antarctica</name>
    <dbReference type="NCBI Taxonomy" id="81844"/>
    <lineage>
        <taxon>Eukaryota</taxon>
        <taxon>Viridiplantae</taxon>
        <taxon>Chlorophyta</taxon>
        <taxon>Mamiellophyceae</taxon>
        <taxon>Mamiellales</taxon>
        <taxon>Mamiellaceae</taxon>
        <taxon>Mantoniella</taxon>
    </lineage>
</organism>
<dbReference type="HAMAP" id="MF_00385">
    <property type="entry name" value="Ribosomal_bS16"/>
    <property type="match status" value="1"/>
</dbReference>
<dbReference type="Pfam" id="PF00886">
    <property type="entry name" value="Ribosomal_S16"/>
    <property type="match status" value="1"/>
</dbReference>
<comment type="similarity">
    <text evidence="1">Belongs to the bacterial ribosomal protein bS16 family.</text>
</comment>